<feature type="transmembrane region" description="Helical" evidence="1">
    <location>
        <begin position="12"/>
        <end position="33"/>
    </location>
</feature>
<evidence type="ECO:0000256" key="1">
    <source>
        <dbReference type="SAM" id="Phobius"/>
    </source>
</evidence>
<keyword evidence="1" id="KW-0472">Membrane</keyword>
<feature type="transmembrane region" description="Helical" evidence="1">
    <location>
        <begin position="95"/>
        <end position="120"/>
    </location>
</feature>
<evidence type="ECO:0000259" key="2">
    <source>
        <dbReference type="Pfam" id="PF07290"/>
    </source>
</evidence>
<dbReference type="OrthoDB" id="7207054at2"/>
<name>A1VRP2_POLNA</name>
<dbReference type="RefSeq" id="WP_011802392.1">
    <property type="nucleotide sequence ID" value="NC_008781.1"/>
</dbReference>
<evidence type="ECO:0000313" key="4">
    <source>
        <dbReference type="EMBL" id="ABM38320.1"/>
    </source>
</evidence>
<dbReference type="Pfam" id="PF21001">
    <property type="entry name" value="YqiJ_N"/>
    <property type="match status" value="1"/>
</dbReference>
<dbReference type="Pfam" id="PF07290">
    <property type="entry name" value="YqiJ_OB"/>
    <property type="match status" value="1"/>
</dbReference>
<proteinExistence type="predicted"/>
<dbReference type="InterPro" id="IPR048376">
    <property type="entry name" value="YqiJ_N"/>
</dbReference>
<feature type="domain" description="Inner membrane protein YqiJ N-terminal" evidence="3">
    <location>
        <begin position="10"/>
        <end position="112"/>
    </location>
</feature>
<keyword evidence="1" id="KW-1133">Transmembrane helix</keyword>
<dbReference type="HOGENOM" id="CLU_100961_0_0_4"/>
<dbReference type="KEGG" id="pna:Pnap_3021"/>
<evidence type="ECO:0008006" key="6">
    <source>
        <dbReference type="Google" id="ProtNLM"/>
    </source>
</evidence>
<dbReference type="Proteomes" id="UP000000644">
    <property type="component" value="Chromosome"/>
</dbReference>
<dbReference type="eggNOG" id="COG1585">
    <property type="taxonomic scope" value="Bacteria"/>
</dbReference>
<organism evidence="4 5">
    <name type="scientific">Polaromonas naphthalenivorans (strain CJ2)</name>
    <dbReference type="NCBI Taxonomy" id="365044"/>
    <lineage>
        <taxon>Bacteria</taxon>
        <taxon>Pseudomonadati</taxon>
        <taxon>Pseudomonadota</taxon>
        <taxon>Betaproteobacteria</taxon>
        <taxon>Burkholderiales</taxon>
        <taxon>Comamonadaceae</taxon>
        <taxon>Polaromonas</taxon>
    </lineage>
</organism>
<reference evidence="5" key="1">
    <citation type="journal article" date="2009" name="Environ. Microbiol.">
        <title>The genome of Polaromonas naphthalenivorans strain CJ2, isolated from coal tar-contaminated sediment, reveals physiological and metabolic versatility and evolution through extensive horizontal gene transfer.</title>
        <authorList>
            <person name="Yagi J.M."/>
            <person name="Sims D."/>
            <person name="Brettin T."/>
            <person name="Bruce D."/>
            <person name="Madsen E.L."/>
        </authorList>
    </citation>
    <scope>NUCLEOTIDE SEQUENCE [LARGE SCALE GENOMIC DNA]</scope>
    <source>
        <strain evidence="5">CJ2</strain>
    </source>
</reference>
<accession>A1VRP2</accession>
<feature type="domain" description="Inner membrane protein YqiJ OB-fold" evidence="2">
    <location>
        <begin position="135"/>
        <end position="198"/>
    </location>
</feature>
<keyword evidence="1" id="KW-0812">Transmembrane</keyword>
<evidence type="ECO:0000313" key="5">
    <source>
        <dbReference type="Proteomes" id="UP000000644"/>
    </source>
</evidence>
<feature type="transmembrane region" description="Helical" evidence="1">
    <location>
        <begin position="63"/>
        <end position="83"/>
    </location>
</feature>
<dbReference type="InterPro" id="IPR010840">
    <property type="entry name" value="YqiJ_OB"/>
</dbReference>
<keyword evidence="5" id="KW-1185">Reference proteome</keyword>
<evidence type="ECO:0000259" key="3">
    <source>
        <dbReference type="Pfam" id="PF21001"/>
    </source>
</evidence>
<dbReference type="STRING" id="365044.Pnap_3021"/>
<dbReference type="AlphaFoldDB" id="A1VRP2"/>
<protein>
    <recommendedName>
        <fullName evidence="6">NfeD-like C-terminal domain-containing protein</fullName>
    </recommendedName>
</protein>
<sequence length="206" mass="21478">MLILSAPETWPFGASLAVMVGLGVIEGAGLLLAHSPSHMLESMLPDPPDGAQGPLGWLHVGKVPLLILLILFLGSFTIAGYALQTAVQSAWGALLPAWLAAIAAFLAGMVAVNALGGLLARIIPQDESSAVSEQTLIGRSGIVIQGIARDGMAAQAKVRDAHGHAHYVMVEPDLTEETFAEGSEILLVSKLGARFKCIRNPHPGLL</sequence>
<gene>
    <name evidence="4" type="ordered locus">Pnap_3021</name>
</gene>
<dbReference type="EMBL" id="CP000529">
    <property type="protein sequence ID" value="ABM38320.1"/>
    <property type="molecule type" value="Genomic_DNA"/>
</dbReference>